<dbReference type="Proteomes" id="UP000757232">
    <property type="component" value="Unassembled WGS sequence"/>
</dbReference>
<dbReference type="EMBL" id="LNZH02000184">
    <property type="protein sequence ID" value="OCB88143.1"/>
    <property type="molecule type" value="Genomic_DNA"/>
</dbReference>
<organism evidence="1 2">
    <name type="scientific">Sanghuangporus baumii</name>
    <name type="common">Phellinus baumii</name>
    <dbReference type="NCBI Taxonomy" id="108892"/>
    <lineage>
        <taxon>Eukaryota</taxon>
        <taxon>Fungi</taxon>
        <taxon>Dikarya</taxon>
        <taxon>Basidiomycota</taxon>
        <taxon>Agaricomycotina</taxon>
        <taxon>Agaricomycetes</taxon>
        <taxon>Hymenochaetales</taxon>
        <taxon>Hymenochaetaceae</taxon>
        <taxon>Sanghuangporus</taxon>
    </lineage>
</organism>
<proteinExistence type="predicted"/>
<evidence type="ECO:0000313" key="1">
    <source>
        <dbReference type="EMBL" id="OCB88143.1"/>
    </source>
</evidence>
<evidence type="ECO:0000313" key="2">
    <source>
        <dbReference type="Proteomes" id="UP000757232"/>
    </source>
</evidence>
<comment type="caution">
    <text evidence="1">The sequence shown here is derived from an EMBL/GenBank/DDBJ whole genome shotgun (WGS) entry which is preliminary data.</text>
</comment>
<name>A0A9Q5N8X7_SANBA</name>
<sequence>MVHILDLPPELLIEIMKLATDNPVRDIEVLASWSRFETIYTYNRHEQSKLAIQTKYSLSLVCTVFRKLSLGLLYEDIWIRHGSDGLLETLERSRNGPDPGFGGYVKRVSLALACEEERLPKRDIYANVRRALMCCPNVRIIERHQEVTEEDQEQATVMTVSPIDDLEFRHLTRVDWHNTPLDSCLSSISSPRFIWNSDSLRVLIVGADNFPDQLEQTDPETVVCLPSVHTLGIRSFNTFGSERRRYQLFLPSLRRLVVGRPEAIYNFYSGCLAPLRSQISEIELEPEPRFLRHDFVTTLLAYCNNTTELCIPVGTTRPASRYDESPRTVLNFPIRRVCLHAGLPGSPGAYDQNDLLWWALLRGHFESLCAPESRFRDLESIVLCGSEWKETIEDARLLSFLCLAESRGVHIECEDEQLQRTISTRIRELSPNGAT</sequence>
<reference evidence="1" key="1">
    <citation type="submission" date="2016-06" db="EMBL/GenBank/DDBJ databases">
        <title>Draft Genome sequence of the fungus Inonotus baumii.</title>
        <authorList>
            <person name="Zhu H."/>
            <person name="Lin W."/>
        </authorList>
    </citation>
    <scope>NUCLEOTIDE SEQUENCE</scope>
    <source>
        <strain evidence="1">821</strain>
    </source>
</reference>
<gene>
    <name evidence="1" type="ORF">A7U60_g4772</name>
</gene>
<keyword evidence="2" id="KW-1185">Reference proteome</keyword>
<dbReference type="OrthoDB" id="3256525at2759"/>
<protein>
    <submittedName>
        <fullName evidence="1">Uncharacterized protein</fullName>
    </submittedName>
</protein>
<dbReference type="AlphaFoldDB" id="A0A9Q5N8X7"/>
<accession>A0A9Q5N8X7</accession>